<comment type="subcellular location">
    <subcellularLocation>
        <location evidence="2">Chromosome</location>
        <location evidence="2">Centromere</location>
        <location evidence="2">Kinetochore</location>
    </subcellularLocation>
    <subcellularLocation>
        <location evidence="1">Nucleus</location>
    </subcellularLocation>
</comment>
<keyword evidence="3" id="KW-0158">Chromosome</keyword>
<gene>
    <name evidence="10" type="ORF">ElyMa_001832800</name>
</gene>
<evidence type="ECO:0000256" key="6">
    <source>
        <dbReference type="ARBA" id="ARBA00023328"/>
    </source>
</evidence>
<evidence type="ECO:0000256" key="5">
    <source>
        <dbReference type="ARBA" id="ARBA00023242"/>
    </source>
</evidence>
<keyword evidence="5" id="KW-0539">Nucleus</keyword>
<feature type="domain" description="Centromere protein H C-terminal" evidence="9">
    <location>
        <begin position="25"/>
        <end position="205"/>
    </location>
</feature>
<dbReference type="PANTHER" id="PTHR48122:SF1">
    <property type="entry name" value="CENTROMERE PROTEIN H"/>
    <property type="match status" value="1"/>
</dbReference>
<evidence type="ECO:0000256" key="1">
    <source>
        <dbReference type="ARBA" id="ARBA00004123"/>
    </source>
</evidence>
<accession>A0AAV4EIE5</accession>
<evidence type="ECO:0000313" key="10">
    <source>
        <dbReference type="EMBL" id="GFR60832.1"/>
    </source>
</evidence>
<dbReference type="GO" id="GO:0000776">
    <property type="term" value="C:kinetochore"/>
    <property type="evidence" value="ECO:0007669"/>
    <property type="project" value="UniProtKB-KW"/>
</dbReference>
<dbReference type="GO" id="GO:0007052">
    <property type="term" value="P:mitotic spindle organization"/>
    <property type="evidence" value="ECO:0007669"/>
    <property type="project" value="TreeGrafter"/>
</dbReference>
<protein>
    <recommendedName>
        <fullName evidence="9">Centromere protein H C-terminal domain-containing protein</fullName>
    </recommendedName>
</protein>
<dbReference type="GO" id="GO:0005634">
    <property type="term" value="C:nucleus"/>
    <property type="evidence" value="ECO:0007669"/>
    <property type="project" value="UniProtKB-SubCell"/>
</dbReference>
<evidence type="ECO:0000256" key="3">
    <source>
        <dbReference type="ARBA" id="ARBA00022454"/>
    </source>
</evidence>
<comment type="similarity">
    <text evidence="7">Belongs to the CENP-H/MCM16 family.</text>
</comment>
<dbReference type="GO" id="GO:0051382">
    <property type="term" value="P:kinetochore assembly"/>
    <property type="evidence" value="ECO:0007669"/>
    <property type="project" value="InterPro"/>
</dbReference>
<dbReference type="PANTHER" id="PTHR48122">
    <property type="entry name" value="CENTROMERE PROTEIN H"/>
    <property type="match status" value="1"/>
</dbReference>
<keyword evidence="6" id="KW-0137">Centromere</keyword>
<evidence type="ECO:0000256" key="2">
    <source>
        <dbReference type="ARBA" id="ARBA00004629"/>
    </source>
</evidence>
<dbReference type="AlphaFoldDB" id="A0AAV4EIE5"/>
<evidence type="ECO:0000313" key="11">
    <source>
        <dbReference type="Proteomes" id="UP000762676"/>
    </source>
</evidence>
<evidence type="ECO:0000256" key="7">
    <source>
        <dbReference type="ARBA" id="ARBA00025735"/>
    </source>
</evidence>
<keyword evidence="4" id="KW-0995">Kinetochore</keyword>
<feature type="coiled-coil region" evidence="8">
    <location>
        <begin position="103"/>
        <end position="130"/>
    </location>
</feature>
<dbReference type="GO" id="GO:0043515">
    <property type="term" value="F:kinetochore binding"/>
    <property type="evidence" value="ECO:0007669"/>
    <property type="project" value="TreeGrafter"/>
</dbReference>
<comment type="caution">
    <text evidence="10">The sequence shown here is derived from an EMBL/GenBank/DDBJ whole genome shotgun (WGS) entry which is preliminary data.</text>
</comment>
<proteinExistence type="inferred from homology"/>
<sequence length="215" mass="25024">MEKSNGLHETLSAHEVLDMKNRLDDDFQRLLDARQTLNQTSESGTAEDVKKRIAALKSELVKKSTARSWCELRLKRIEMGRILCNQLFLEEDNDSAVKNNLEKLDLAQQALRIEEETKELEEKFHKQELANCELNTENMELLGKLKESKEKAALPKEVTQKEEYKRLKNELDVRCQSITICQNIIQRLIFGLGVNLEEDEEVENLFKKCCEPLRF</sequence>
<name>A0AAV4EIE5_9GAST</name>
<dbReference type="Proteomes" id="UP000762676">
    <property type="component" value="Unassembled WGS sequence"/>
</dbReference>
<dbReference type="Pfam" id="PF05837">
    <property type="entry name" value="CENP-H"/>
    <property type="match status" value="1"/>
</dbReference>
<reference evidence="10 11" key="1">
    <citation type="journal article" date="2021" name="Elife">
        <title>Chloroplast acquisition without the gene transfer in kleptoplastic sea slugs, Plakobranchus ocellatus.</title>
        <authorList>
            <person name="Maeda T."/>
            <person name="Takahashi S."/>
            <person name="Yoshida T."/>
            <person name="Shimamura S."/>
            <person name="Takaki Y."/>
            <person name="Nagai Y."/>
            <person name="Toyoda A."/>
            <person name="Suzuki Y."/>
            <person name="Arimoto A."/>
            <person name="Ishii H."/>
            <person name="Satoh N."/>
            <person name="Nishiyama T."/>
            <person name="Hasebe M."/>
            <person name="Maruyama T."/>
            <person name="Minagawa J."/>
            <person name="Obokata J."/>
            <person name="Shigenobu S."/>
        </authorList>
    </citation>
    <scope>NUCLEOTIDE SEQUENCE [LARGE SCALE GENOMIC DNA]</scope>
</reference>
<evidence type="ECO:0000256" key="8">
    <source>
        <dbReference type="SAM" id="Coils"/>
    </source>
</evidence>
<evidence type="ECO:0000259" key="9">
    <source>
        <dbReference type="Pfam" id="PF05837"/>
    </source>
</evidence>
<dbReference type="InterPro" id="IPR008426">
    <property type="entry name" value="CENP-H_C"/>
</dbReference>
<dbReference type="InterPro" id="IPR040034">
    <property type="entry name" value="CENP-H"/>
</dbReference>
<evidence type="ECO:0000256" key="4">
    <source>
        <dbReference type="ARBA" id="ARBA00022838"/>
    </source>
</evidence>
<keyword evidence="8" id="KW-0175">Coiled coil</keyword>
<dbReference type="EMBL" id="BMAT01003693">
    <property type="protein sequence ID" value="GFR60832.1"/>
    <property type="molecule type" value="Genomic_DNA"/>
</dbReference>
<keyword evidence="11" id="KW-1185">Reference proteome</keyword>
<dbReference type="GO" id="GO:0007059">
    <property type="term" value="P:chromosome segregation"/>
    <property type="evidence" value="ECO:0007669"/>
    <property type="project" value="TreeGrafter"/>
</dbReference>
<organism evidence="10 11">
    <name type="scientific">Elysia marginata</name>
    <dbReference type="NCBI Taxonomy" id="1093978"/>
    <lineage>
        <taxon>Eukaryota</taxon>
        <taxon>Metazoa</taxon>
        <taxon>Spiralia</taxon>
        <taxon>Lophotrochozoa</taxon>
        <taxon>Mollusca</taxon>
        <taxon>Gastropoda</taxon>
        <taxon>Heterobranchia</taxon>
        <taxon>Euthyneura</taxon>
        <taxon>Panpulmonata</taxon>
        <taxon>Sacoglossa</taxon>
        <taxon>Placobranchoidea</taxon>
        <taxon>Plakobranchidae</taxon>
        <taxon>Elysia</taxon>
    </lineage>
</organism>